<dbReference type="Proteomes" id="UP000001940">
    <property type="component" value="Chromosome V"/>
</dbReference>
<evidence type="ECO:0000313" key="4">
    <source>
        <dbReference type="WormBase" id="R04B5.11"/>
    </source>
</evidence>
<dbReference type="HOGENOM" id="CLU_2485368_0_0_1"/>
<dbReference type="PIR" id="T23895">
    <property type="entry name" value="T23895"/>
</dbReference>
<proteinExistence type="predicted"/>
<dbReference type="CTD" id="187572"/>
<feature type="region of interest" description="Disordered" evidence="1">
    <location>
        <begin position="1"/>
        <end position="30"/>
    </location>
</feature>
<dbReference type="AGR" id="WB:WBGene00011008"/>
<evidence type="ECO:0000313" key="3">
    <source>
        <dbReference type="Proteomes" id="UP000001940"/>
    </source>
</evidence>
<keyword evidence="3" id="KW-1185">Reference proteome</keyword>
<evidence type="ECO:0000256" key="1">
    <source>
        <dbReference type="SAM" id="MobiDB-lite"/>
    </source>
</evidence>
<dbReference type="UCSC" id="R04B5.11">
    <property type="organism name" value="c. elegans"/>
</dbReference>
<dbReference type="WormBase" id="R04B5.11">
    <property type="protein sequence ID" value="CE31975"/>
    <property type="gene ID" value="WBGene00011008"/>
</dbReference>
<accession>Q21708</accession>
<dbReference type="GeneID" id="187572"/>
<dbReference type="STRING" id="6239.R04B5.11.1"/>
<sequence>MVSVSLKPSAQKYERDKRQEDAQKVTRQKELSDMNHKSCQLCFEWNFRNKSRRWELKIKNLQRLVTSHLKKENLREELKCLHELNKL</sequence>
<dbReference type="Bgee" id="WBGene00011008">
    <property type="expression patterns" value="Expressed in material anatomical entity and 2 other cell types or tissues"/>
</dbReference>
<dbReference type="KEGG" id="cel:CELE_R04B5.11"/>
<dbReference type="RefSeq" id="NP_505593.2">
    <property type="nucleotide sequence ID" value="NM_073192.4"/>
</dbReference>
<feature type="compositionally biased region" description="Basic and acidic residues" evidence="1">
    <location>
        <begin position="12"/>
        <end position="30"/>
    </location>
</feature>
<dbReference type="InParanoid" id="Q21708"/>
<evidence type="ECO:0000313" key="2">
    <source>
        <dbReference type="EMBL" id="CAA94847.2"/>
    </source>
</evidence>
<dbReference type="SMR" id="Q21708"/>
<name>Q21708_CAEEL</name>
<dbReference type="AlphaFoldDB" id="Q21708"/>
<dbReference type="PaxDb" id="6239-R04B5.11"/>
<dbReference type="EMBL" id="BX284605">
    <property type="protein sequence ID" value="CAA94847.2"/>
    <property type="molecule type" value="Genomic_DNA"/>
</dbReference>
<protein>
    <submittedName>
        <fullName evidence="2">Transposase</fullName>
    </submittedName>
</protein>
<organism evidence="2 3">
    <name type="scientific">Caenorhabditis elegans</name>
    <dbReference type="NCBI Taxonomy" id="6239"/>
    <lineage>
        <taxon>Eukaryota</taxon>
        <taxon>Metazoa</taxon>
        <taxon>Ecdysozoa</taxon>
        <taxon>Nematoda</taxon>
        <taxon>Chromadorea</taxon>
        <taxon>Rhabditida</taxon>
        <taxon>Rhabditina</taxon>
        <taxon>Rhabditomorpha</taxon>
        <taxon>Rhabditoidea</taxon>
        <taxon>Rhabditidae</taxon>
        <taxon>Peloderinae</taxon>
        <taxon>Caenorhabditis</taxon>
    </lineage>
</organism>
<reference evidence="2 3" key="1">
    <citation type="journal article" date="1998" name="Science">
        <title>Genome sequence of the nematode C. elegans: a platform for investigating biology.</title>
        <authorList>
            <consortium name="The C. elegans sequencing consortium"/>
            <person name="Sulson J.E."/>
            <person name="Waterston R."/>
        </authorList>
    </citation>
    <scope>NUCLEOTIDE SEQUENCE [LARGE SCALE GENOMIC DNA]</scope>
    <source>
        <strain evidence="2 3">Bristol N2</strain>
    </source>
</reference>
<gene>
    <name evidence="2" type="ORF">CELE_R04B5.11</name>
    <name evidence="2 4" type="ORF">R04B5.11</name>
</gene>